<keyword evidence="2" id="KW-1185">Reference proteome</keyword>
<dbReference type="Proteomes" id="UP000192330">
    <property type="component" value="Unassembled WGS sequence"/>
</dbReference>
<evidence type="ECO:0000313" key="1">
    <source>
        <dbReference type="EMBL" id="SMC62883.1"/>
    </source>
</evidence>
<reference evidence="1 2" key="1">
    <citation type="submission" date="2017-04" db="EMBL/GenBank/DDBJ databases">
        <authorList>
            <person name="Afonso C.L."/>
            <person name="Miller P.J."/>
            <person name="Scott M.A."/>
            <person name="Spackman E."/>
            <person name="Goraichik I."/>
            <person name="Dimitrov K.M."/>
            <person name="Suarez D.L."/>
            <person name="Swayne D.E."/>
        </authorList>
    </citation>
    <scope>NUCLEOTIDE SEQUENCE [LARGE SCALE GENOMIC DNA]</scope>
    <source>
        <strain evidence="1 2">CGMCC 1.12644</strain>
    </source>
</reference>
<dbReference type="AlphaFoldDB" id="A0A1W2AQD7"/>
<organism evidence="1 2">
    <name type="scientific">Primorskyibacter flagellatus</name>
    <dbReference type="NCBI Taxonomy" id="1387277"/>
    <lineage>
        <taxon>Bacteria</taxon>
        <taxon>Pseudomonadati</taxon>
        <taxon>Pseudomonadota</taxon>
        <taxon>Alphaproteobacteria</taxon>
        <taxon>Rhodobacterales</taxon>
        <taxon>Roseobacteraceae</taxon>
        <taxon>Primorskyibacter</taxon>
    </lineage>
</organism>
<dbReference type="EMBL" id="FWYD01000003">
    <property type="protein sequence ID" value="SMC62883.1"/>
    <property type="molecule type" value="Genomic_DNA"/>
</dbReference>
<evidence type="ECO:0000313" key="2">
    <source>
        <dbReference type="Proteomes" id="UP000192330"/>
    </source>
</evidence>
<dbReference type="RefSeq" id="WP_084351600.1">
    <property type="nucleotide sequence ID" value="NZ_FWYD01000003.1"/>
</dbReference>
<dbReference type="STRING" id="1387277.SAMN06295998_103210"/>
<proteinExistence type="predicted"/>
<name>A0A1W2AQD7_9RHOB</name>
<protein>
    <submittedName>
        <fullName evidence="1">Uncharacterized protein</fullName>
    </submittedName>
</protein>
<accession>A0A1W2AQD7</accession>
<dbReference type="OrthoDB" id="9823111at2"/>
<gene>
    <name evidence="1" type="ORF">SAMN06295998_103210</name>
</gene>
<sequence>MLLTIDIDGEWSVRELAEVLDSLEALAGYFIDGSIVRFGLYPPKVDPFDGSATLAPNTTFRYHLYLSRFSYASPGSFDVLGAAKIIEQIRLFLEFLINLWIARNDRRLNRDERHLELAQRKLELIQKIQAMQPETIDFIKNGASNSILGAVLQGKITGVSATSNKDE</sequence>